<dbReference type="EMBL" id="CADEBC010000503">
    <property type="protein sequence ID" value="CAB3239764.1"/>
    <property type="molecule type" value="Genomic_DNA"/>
</dbReference>
<accession>A0A8S1A1Y3</accession>
<dbReference type="OrthoDB" id="7236721at2759"/>
<sequence>MCGRGATSLPFVPLHAPRHVRTGPSRTGREAQARGRARIDTVELLLSSCRKCMHYKFSPYTPFLNGPITFARHVLDS</sequence>
<proteinExistence type="predicted"/>
<reference evidence="2 3" key="1">
    <citation type="submission" date="2020-04" db="EMBL/GenBank/DDBJ databases">
        <authorList>
            <person name="Wallbank WR R."/>
            <person name="Pardo Diaz C."/>
            <person name="Kozak K."/>
            <person name="Martin S."/>
            <person name="Jiggins C."/>
            <person name="Moest M."/>
            <person name="Warren A I."/>
            <person name="Byers J.R.P. K."/>
            <person name="Montejo-Kovacevich G."/>
            <person name="Yen C E."/>
        </authorList>
    </citation>
    <scope>NUCLEOTIDE SEQUENCE [LARGE SCALE GENOMIC DNA]</scope>
</reference>
<keyword evidence="3" id="KW-1185">Reference proteome</keyword>
<dbReference type="Proteomes" id="UP000494106">
    <property type="component" value="Unassembled WGS sequence"/>
</dbReference>
<evidence type="ECO:0000313" key="3">
    <source>
        <dbReference type="Proteomes" id="UP000494106"/>
    </source>
</evidence>
<evidence type="ECO:0000313" key="2">
    <source>
        <dbReference type="EMBL" id="CAB3239764.1"/>
    </source>
</evidence>
<feature type="region of interest" description="Disordered" evidence="1">
    <location>
        <begin position="1"/>
        <end position="34"/>
    </location>
</feature>
<evidence type="ECO:0000256" key="1">
    <source>
        <dbReference type="SAM" id="MobiDB-lite"/>
    </source>
</evidence>
<organism evidence="2 3">
    <name type="scientific">Arctia plantaginis</name>
    <name type="common">Wood tiger moth</name>
    <name type="synonym">Phalaena plantaginis</name>
    <dbReference type="NCBI Taxonomy" id="874455"/>
    <lineage>
        <taxon>Eukaryota</taxon>
        <taxon>Metazoa</taxon>
        <taxon>Ecdysozoa</taxon>
        <taxon>Arthropoda</taxon>
        <taxon>Hexapoda</taxon>
        <taxon>Insecta</taxon>
        <taxon>Pterygota</taxon>
        <taxon>Neoptera</taxon>
        <taxon>Endopterygota</taxon>
        <taxon>Lepidoptera</taxon>
        <taxon>Glossata</taxon>
        <taxon>Ditrysia</taxon>
        <taxon>Noctuoidea</taxon>
        <taxon>Erebidae</taxon>
        <taxon>Arctiinae</taxon>
        <taxon>Arctia</taxon>
    </lineage>
</organism>
<dbReference type="AlphaFoldDB" id="A0A8S1A1Y3"/>
<protein>
    <submittedName>
        <fullName evidence="2">Uncharacterized protein</fullName>
    </submittedName>
</protein>
<gene>
    <name evidence="2" type="ORF">APLA_LOCUS7973</name>
</gene>
<name>A0A8S1A1Y3_ARCPL</name>
<comment type="caution">
    <text evidence="2">The sequence shown here is derived from an EMBL/GenBank/DDBJ whole genome shotgun (WGS) entry which is preliminary data.</text>
</comment>